<name>A0A2N5T7I9_9BASI</name>
<comment type="caution">
    <text evidence="2">The sequence shown here is derived from an EMBL/GenBank/DDBJ whole genome shotgun (WGS) entry which is preliminary data.</text>
</comment>
<dbReference type="EMBL" id="PGCI01000685">
    <property type="protein sequence ID" value="PLW21430.1"/>
    <property type="molecule type" value="Genomic_DNA"/>
</dbReference>
<sequence>MSEYHFICPLSYQSPTESRVLTLPNSCSSPTLQFGSKLTPVPSSATMVSARSDLVNNSPSCITMKSGLSDQANGAIEVLDVESDGNRSIPPIDPKPNGQDEAQNKFNGKTMKVIIGFKLFIAKKSTQKKKSWGPINSTTDFSITVTLGKTSFEVFQQMVASACNDQFNNTGPIILKGLSAHPQGIFWYGSIARAPSFAKKDLFEIKAPLQYNEWLEAACALGRTQVTLSINMTNPTKVAQRAKMEDLLAAQAMKDEAARALKQKATNDDSDVEESEDLDAEEWDTINVYMKQLFKAHLINAKCDRHTPVFIDPSNPRRYILLTVDACQEWAKALVDQKDGVTTTSPPCTLHYINLSEALHERLGTGSIAPTSNSLVNDSNIQLLAALLAGRTRNEMSPTISGTDKEYTLEILLANGFHSHKVFKSSGLARSEVKELGLTLGVVTMLFDNVAKYDQHLSGP</sequence>
<dbReference type="AlphaFoldDB" id="A0A2N5T7I9"/>
<protein>
    <submittedName>
        <fullName evidence="2">Uncharacterized protein</fullName>
    </submittedName>
</protein>
<evidence type="ECO:0000313" key="3">
    <source>
        <dbReference type="Proteomes" id="UP000235392"/>
    </source>
</evidence>
<proteinExistence type="predicted"/>
<evidence type="ECO:0000256" key="1">
    <source>
        <dbReference type="SAM" id="MobiDB-lite"/>
    </source>
</evidence>
<reference evidence="2 3" key="1">
    <citation type="submission" date="2017-11" db="EMBL/GenBank/DDBJ databases">
        <title>De novo assembly and phasing of dikaryotic genomes from two isolates of Puccinia coronata f. sp. avenae, the causal agent of oat crown rust.</title>
        <authorList>
            <person name="Miller M.E."/>
            <person name="Zhang Y."/>
            <person name="Omidvar V."/>
            <person name="Sperschneider J."/>
            <person name="Schwessinger B."/>
            <person name="Raley C."/>
            <person name="Palmer J.M."/>
            <person name="Garnica D."/>
            <person name="Upadhyaya N."/>
            <person name="Rathjen J."/>
            <person name="Taylor J.M."/>
            <person name="Park R.F."/>
            <person name="Dodds P.N."/>
            <person name="Hirsch C.D."/>
            <person name="Kianian S.F."/>
            <person name="Figueroa M."/>
        </authorList>
    </citation>
    <scope>NUCLEOTIDE SEQUENCE [LARGE SCALE GENOMIC DNA]</scope>
    <source>
        <strain evidence="2">12SD80</strain>
    </source>
</reference>
<evidence type="ECO:0000313" key="2">
    <source>
        <dbReference type="EMBL" id="PLW21430.1"/>
    </source>
</evidence>
<dbReference type="Proteomes" id="UP000235392">
    <property type="component" value="Unassembled WGS sequence"/>
</dbReference>
<organism evidence="2 3">
    <name type="scientific">Puccinia coronata f. sp. avenae</name>
    <dbReference type="NCBI Taxonomy" id="200324"/>
    <lineage>
        <taxon>Eukaryota</taxon>
        <taxon>Fungi</taxon>
        <taxon>Dikarya</taxon>
        <taxon>Basidiomycota</taxon>
        <taxon>Pucciniomycotina</taxon>
        <taxon>Pucciniomycetes</taxon>
        <taxon>Pucciniales</taxon>
        <taxon>Pucciniaceae</taxon>
        <taxon>Puccinia</taxon>
    </lineage>
</organism>
<accession>A0A2N5T7I9</accession>
<gene>
    <name evidence="2" type="ORF">PCASD_17300</name>
</gene>
<feature type="region of interest" description="Disordered" evidence="1">
    <location>
        <begin position="83"/>
        <end position="102"/>
    </location>
</feature>